<comment type="caution">
    <text evidence="3">The sequence shown here is derived from an EMBL/GenBank/DDBJ whole genome shotgun (WGS) entry which is preliminary data.</text>
</comment>
<dbReference type="GO" id="GO:0006612">
    <property type="term" value="P:protein targeting to membrane"/>
    <property type="evidence" value="ECO:0007669"/>
    <property type="project" value="UniProtKB-UniRule"/>
</dbReference>
<sequence length="782" mass="91758">MTMMDMNDPLKISEYSKEAVWLVLQQVCYRHLEKYLTGPSTDSKRTVNHSLTSQLDRNKHWNGDHAHVHSASNTNKSEMANENESKGDHHKGQNEIPHKKTKSKRFFKKSKKSKQKRLISKRKSHSNADEHANANTAMDTNTHMHMHVDTDGDENGNADEDGNREGDVDANEDDNQQDWSELTFSFSQSVLQSTAQFGQEDAWSSSVHSNIKMSGFIDPHSSIRPLPWRTPLLSSTIGQRSQIKMFDSHIGTEYFFFFFCRKRKKWKVSNWQRDKRNGNWELIEMSPFHITTLFSTVIDFVNQAHIILGIANTENEEKKEKSGHANANTIKNENENKWNLKNYVNTFVQTIFIQEMQAHINGELGLILSEENQIDYSVEIVFVKANDYVFQLNTLQQEWLTLPKSASQIYRLTERVFTTFRQLPMFDPNAFVGIVTQILTGCRETYQWAFTFEIKPRLVSISLAQTNKQMLPDRIDLQDFIRYLSNFTLRKLLYTTRQQAIFKEKITIGNNYDPKLEYRIFQELADEYQKQWTKREDGEFAIFNMNVYSQLSLLCTGLYWISQKLQRDQIFLLRMQSQQNSIDHMHPTSRGSFSKSSGNNVCDPLERYLIDNFEPLCEFYLVIIRVELRAQCTYFLTHIANQSYVLYEPSKKPQGFIIDLNKLLIKAEFELNQCLPEHLVKFLFLELSYFLYNVLVQLIINIQHKRINKLGAKQLRRNIFSLQQTLTTITQKPQDKTFQKLHHFLELSQKTLEEIENFRQTDNKMFNEYELDTIVKIAKLNM</sequence>
<dbReference type="AlphaFoldDB" id="X6M619"/>
<evidence type="ECO:0000313" key="4">
    <source>
        <dbReference type="Proteomes" id="UP000023152"/>
    </source>
</evidence>
<feature type="region of interest" description="Disordered" evidence="2">
    <location>
        <begin position="57"/>
        <end position="175"/>
    </location>
</feature>
<feature type="compositionally biased region" description="Basic and acidic residues" evidence="2">
    <location>
        <begin position="83"/>
        <end position="98"/>
    </location>
</feature>
<keyword evidence="4" id="KW-1185">Reference proteome</keyword>
<dbReference type="GO" id="GO:0090522">
    <property type="term" value="P:vesicle tethering involved in exocytosis"/>
    <property type="evidence" value="ECO:0007669"/>
    <property type="project" value="UniProtKB-UniRule"/>
</dbReference>
<comment type="similarity">
    <text evidence="1">Belongs to the SEC8 family.</text>
</comment>
<keyword evidence="1" id="KW-0813">Transport</keyword>
<feature type="compositionally biased region" description="Polar residues" evidence="2">
    <location>
        <begin position="133"/>
        <end position="143"/>
    </location>
</feature>
<name>X6M619_RETFI</name>
<feature type="compositionally biased region" description="Basic and acidic residues" evidence="2">
    <location>
        <begin position="57"/>
        <end position="67"/>
    </location>
</feature>
<dbReference type="PANTHER" id="PTHR14146">
    <property type="entry name" value="EXOCYST COMPLEX COMPONENT 4"/>
    <property type="match status" value="1"/>
</dbReference>
<feature type="compositionally biased region" description="Basic residues" evidence="2">
    <location>
        <begin position="99"/>
        <end position="125"/>
    </location>
</feature>
<keyword evidence="1" id="KW-0653">Protein transport</keyword>
<dbReference type="InterPro" id="IPR039682">
    <property type="entry name" value="Sec8/EXOC4"/>
</dbReference>
<keyword evidence="1" id="KW-0268">Exocytosis</keyword>
<reference evidence="3 4" key="1">
    <citation type="journal article" date="2013" name="Curr. Biol.">
        <title>The Genome of the Foraminiferan Reticulomyxa filosa.</title>
        <authorList>
            <person name="Glockner G."/>
            <person name="Hulsmann N."/>
            <person name="Schleicher M."/>
            <person name="Noegel A.A."/>
            <person name="Eichinger L."/>
            <person name="Gallinger C."/>
            <person name="Pawlowski J."/>
            <person name="Sierra R."/>
            <person name="Euteneuer U."/>
            <person name="Pillet L."/>
            <person name="Moustafa A."/>
            <person name="Platzer M."/>
            <person name="Groth M."/>
            <person name="Szafranski K."/>
            <person name="Schliwa M."/>
        </authorList>
    </citation>
    <scope>NUCLEOTIDE SEQUENCE [LARGE SCALE GENOMIC DNA]</scope>
</reference>
<dbReference type="EMBL" id="ASPP01024074">
    <property type="protein sequence ID" value="ETO09428.1"/>
    <property type="molecule type" value="Genomic_DNA"/>
</dbReference>
<dbReference type="GO" id="GO:0006893">
    <property type="term" value="P:Golgi to plasma membrane transport"/>
    <property type="evidence" value="ECO:0007669"/>
    <property type="project" value="TreeGrafter"/>
</dbReference>
<gene>
    <name evidence="3" type="ORF">RFI_27950</name>
</gene>
<feature type="compositionally biased region" description="Polar residues" evidence="2">
    <location>
        <begin position="70"/>
        <end position="82"/>
    </location>
</feature>
<protein>
    <recommendedName>
        <fullName evidence="1">Exocyst complex component Sec8</fullName>
    </recommendedName>
</protein>
<dbReference type="OrthoDB" id="272977at2759"/>
<dbReference type="PANTHER" id="PTHR14146:SF0">
    <property type="entry name" value="EXOCYST COMPLEX COMPONENT 4"/>
    <property type="match status" value="1"/>
</dbReference>
<dbReference type="GO" id="GO:0015031">
    <property type="term" value="P:protein transport"/>
    <property type="evidence" value="ECO:0007669"/>
    <property type="project" value="UniProtKB-KW"/>
</dbReference>
<dbReference type="Proteomes" id="UP000023152">
    <property type="component" value="Unassembled WGS sequence"/>
</dbReference>
<evidence type="ECO:0000256" key="1">
    <source>
        <dbReference type="RuleBase" id="RU367079"/>
    </source>
</evidence>
<organism evidence="3 4">
    <name type="scientific">Reticulomyxa filosa</name>
    <dbReference type="NCBI Taxonomy" id="46433"/>
    <lineage>
        <taxon>Eukaryota</taxon>
        <taxon>Sar</taxon>
        <taxon>Rhizaria</taxon>
        <taxon>Retaria</taxon>
        <taxon>Foraminifera</taxon>
        <taxon>Monothalamids</taxon>
        <taxon>Reticulomyxidae</taxon>
        <taxon>Reticulomyxa</taxon>
    </lineage>
</organism>
<feature type="compositionally biased region" description="Acidic residues" evidence="2">
    <location>
        <begin position="151"/>
        <end position="160"/>
    </location>
</feature>
<evidence type="ECO:0000313" key="3">
    <source>
        <dbReference type="EMBL" id="ETO09428.1"/>
    </source>
</evidence>
<evidence type="ECO:0000256" key="2">
    <source>
        <dbReference type="SAM" id="MobiDB-lite"/>
    </source>
</evidence>
<dbReference type="GO" id="GO:0000145">
    <property type="term" value="C:exocyst"/>
    <property type="evidence" value="ECO:0007669"/>
    <property type="project" value="UniProtKB-UniRule"/>
</dbReference>
<proteinExistence type="inferred from homology"/>
<accession>X6M619</accession>
<comment type="function">
    <text evidence="1">Component of the exocyst complex involved in the docking of exocytic vesicles with fusion sites on the plasma membrane.</text>
</comment>